<feature type="region of interest" description="Disordered" evidence="1">
    <location>
        <begin position="433"/>
        <end position="472"/>
    </location>
</feature>
<evidence type="ECO:0000313" key="3">
    <source>
        <dbReference type="EMBL" id="KAJ7080828.1"/>
    </source>
</evidence>
<proteinExistence type="predicted"/>
<evidence type="ECO:0000259" key="2">
    <source>
        <dbReference type="Pfam" id="PF13649"/>
    </source>
</evidence>
<dbReference type="Proteomes" id="UP001222325">
    <property type="component" value="Unassembled WGS sequence"/>
</dbReference>
<feature type="compositionally biased region" description="Low complexity" evidence="1">
    <location>
        <begin position="344"/>
        <end position="360"/>
    </location>
</feature>
<feature type="compositionally biased region" description="Polar residues" evidence="1">
    <location>
        <begin position="169"/>
        <end position="183"/>
    </location>
</feature>
<evidence type="ECO:0000313" key="4">
    <source>
        <dbReference type="Proteomes" id="UP001222325"/>
    </source>
</evidence>
<dbReference type="CDD" id="cd02440">
    <property type="entry name" value="AdoMet_MTases"/>
    <property type="match status" value="1"/>
</dbReference>
<feature type="compositionally biased region" description="Polar residues" evidence="1">
    <location>
        <begin position="536"/>
        <end position="551"/>
    </location>
</feature>
<feature type="domain" description="Methyltransferase" evidence="2">
    <location>
        <begin position="849"/>
        <end position="950"/>
    </location>
</feature>
<dbReference type="InterPro" id="IPR029063">
    <property type="entry name" value="SAM-dependent_MTases_sf"/>
</dbReference>
<feature type="compositionally biased region" description="Low complexity" evidence="1">
    <location>
        <begin position="61"/>
        <end position="75"/>
    </location>
</feature>
<feature type="region of interest" description="Disordered" evidence="1">
    <location>
        <begin position="1"/>
        <end position="366"/>
    </location>
</feature>
<feature type="region of interest" description="Disordered" evidence="1">
    <location>
        <begin position="535"/>
        <end position="714"/>
    </location>
</feature>
<feature type="compositionally biased region" description="Low complexity" evidence="1">
    <location>
        <begin position="558"/>
        <end position="632"/>
    </location>
</feature>
<feature type="compositionally biased region" description="Low complexity" evidence="1">
    <location>
        <begin position="154"/>
        <end position="164"/>
    </location>
</feature>
<dbReference type="PANTHER" id="PTHR43591:SF24">
    <property type="entry name" value="2-METHOXY-6-POLYPRENYL-1,4-BENZOQUINOL METHYLASE, MITOCHONDRIAL"/>
    <property type="match status" value="1"/>
</dbReference>
<feature type="compositionally biased region" description="Polar residues" evidence="1">
    <location>
        <begin position="197"/>
        <end position="208"/>
    </location>
</feature>
<dbReference type="SUPFAM" id="SSF53335">
    <property type="entry name" value="S-adenosyl-L-methionine-dependent methyltransferases"/>
    <property type="match status" value="1"/>
</dbReference>
<feature type="compositionally biased region" description="Polar residues" evidence="1">
    <location>
        <begin position="462"/>
        <end position="472"/>
    </location>
</feature>
<feature type="compositionally biased region" description="Low complexity" evidence="1">
    <location>
        <begin position="313"/>
        <end position="337"/>
    </location>
</feature>
<dbReference type="PANTHER" id="PTHR43591">
    <property type="entry name" value="METHYLTRANSFERASE"/>
    <property type="match status" value="1"/>
</dbReference>
<dbReference type="Gene3D" id="3.40.50.150">
    <property type="entry name" value="Vaccinia Virus protein VP39"/>
    <property type="match status" value="1"/>
</dbReference>
<gene>
    <name evidence="3" type="ORF">B0H15DRAFT_480928</name>
</gene>
<accession>A0AAD6XMQ7</accession>
<feature type="compositionally biased region" description="Low complexity" evidence="1">
    <location>
        <begin position="1047"/>
        <end position="1069"/>
    </location>
</feature>
<dbReference type="InterPro" id="IPR041698">
    <property type="entry name" value="Methyltransf_25"/>
</dbReference>
<feature type="region of interest" description="Disordered" evidence="1">
    <location>
        <begin position="744"/>
        <end position="796"/>
    </location>
</feature>
<sequence>MSSRAASGRKRLRPIPAATIPVPSLPAPTPKSKSKFNFSRPTADANGYQSAPPPPQGHAFPTASAPSPSIMASSSQRRDFPPLQGRAPWEAELGRAATESTPTPYRRPTVNANGYQSAPPPPQMHAFPTASAPSPSMMVSSSKYTEPPPRDFAPLRARAPSAAAFGRNINESTQYPQERQGQVYQPPPLRREKAGESITTHSNSTAPDSRSPPPTAPSYHYTRVRHADVRSRSDSAPPARYHSPAPTQFHLEPAPVPTSFRSDDEAGEARRRPRALPPPPPTSTLATAEARPPSYGYAPHEEEHGKQHQNGSQQQKYEQTRYQQQQNGSRQYEYPKQQYEHHQQQNGSQQYEYTQQQHYQVSSEKPRFGFAREVQTGIGHGVRNGNGAVRYEPAGSKGNGNGVVQYELAATNGAPRSNGASEYEYEYPVSSRLQREGTRDAQSPYYAPPVSPPARFAPASPLQRTESPSEATQTTLNYAPTSYADYAPPAPSYSPNSPYSYNDHGNYAHAPTPAAPYLRPQRSFTSSMVSRVPSFAASQTSVVSSPFTSVASLRPHGSRVSLSSSSDSTGRSRGSSGSRGAASTHSGASSVGVELSPTTTTSPDTPTTATSPTFVFPSSRSRARPSPTASSPGFKFRGRRKVKPQVLPPGTPLPAEGVFTAQAPPQSNRPPDLRLPRKVSTSTAGSGSSGSTGATAPPTFYFPSARTRAHPKSPKQFLLKVKKEKGKEGGRGFLRLGFRKAVAAPSPPAEEAHGGMPAPEEQPVEGAQPRGLEERYGAGTPTTLAYDDDEEDDVPASPQVVTKIGAYPLDAYDATLMESDRQTWELLRTLTARGSPTFHAYGARPPQRVLDMGCGAGSWMLDAATAWRNNGVQIVGFDMVDTTKGMWPVAERRGIADNLKFVRGNFVKAPLPFEDGTFDLVRMVGLALCVPHERWEGVMREVWRVLSVDGRLELVDDALVFPYGKAPPLSPPPQSQLQFSSGPTPQLDMTIPSAAFSRMSVVDVVHPRVREHKDSEIYDLYGVQEEEDAQSDAETIGSGHRRTRGVSTPQTRSSTPTQSSSSSRSSLLSRAPSGPDPEVWHGQAASAREIEALFEHMLSVKYGIHLRPVDFVGELLARVFGPGGAREVAPMHLTLAPPEHAQERPPSLRSRSRAREMDTLTVCPGLMLWPSTFLPLPPAELEAHASKHLRVLLSCKAALVDYAAELADAAEGETQGEAAMEALWEYQNFLRERFNPPTEEAARAASDASSAADDVNSIRESVFSVSSVGTEARDAMQEYQNELHTRFEWTSDAPRDVSTPIPASTPPPMSAPRVDSPAASESTGTSVQPRKTRRRGSRGRDRASSAVSSVASQYSRVEMTHVRTFHVYEAVKLADGRF</sequence>
<protein>
    <recommendedName>
        <fullName evidence="2">Methyltransferase domain-containing protein</fullName>
    </recommendedName>
</protein>
<dbReference type="Pfam" id="PF13649">
    <property type="entry name" value="Methyltransf_25"/>
    <property type="match status" value="1"/>
</dbReference>
<comment type="caution">
    <text evidence="3">The sequence shown here is derived from an EMBL/GenBank/DDBJ whole genome shotgun (WGS) entry which is preliminary data.</text>
</comment>
<feature type="compositionally biased region" description="Low complexity" evidence="1">
    <location>
        <begin position="130"/>
        <end position="142"/>
    </location>
</feature>
<evidence type="ECO:0000256" key="1">
    <source>
        <dbReference type="SAM" id="MobiDB-lite"/>
    </source>
</evidence>
<reference evidence="3" key="1">
    <citation type="submission" date="2023-03" db="EMBL/GenBank/DDBJ databases">
        <title>Massive genome expansion in bonnet fungi (Mycena s.s.) driven by repeated elements and novel gene families across ecological guilds.</title>
        <authorList>
            <consortium name="Lawrence Berkeley National Laboratory"/>
            <person name="Harder C.B."/>
            <person name="Miyauchi S."/>
            <person name="Viragh M."/>
            <person name="Kuo A."/>
            <person name="Thoen E."/>
            <person name="Andreopoulos B."/>
            <person name="Lu D."/>
            <person name="Skrede I."/>
            <person name="Drula E."/>
            <person name="Henrissat B."/>
            <person name="Morin E."/>
            <person name="Kohler A."/>
            <person name="Barry K."/>
            <person name="LaButti K."/>
            <person name="Morin E."/>
            <person name="Salamov A."/>
            <person name="Lipzen A."/>
            <person name="Mereny Z."/>
            <person name="Hegedus B."/>
            <person name="Baldrian P."/>
            <person name="Stursova M."/>
            <person name="Weitz H."/>
            <person name="Taylor A."/>
            <person name="Grigoriev I.V."/>
            <person name="Nagy L.G."/>
            <person name="Martin F."/>
            <person name="Kauserud H."/>
        </authorList>
    </citation>
    <scope>NUCLEOTIDE SEQUENCE</scope>
    <source>
        <strain evidence="3">CBHHK173m</strain>
    </source>
</reference>
<name>A0AAD6XMQ7_9AGAR</name>
<keyword evidence="4" id="KW-1185">Reference proteome</keyword>
<feature type="region of interest" description="Disordered" evidence="1">
    <location>
        <begin position="1287"/>
        <end position="1352"/>
    </location>
</feature>
<feature type="compositionally biased region" description="Polar residues" evidence="1">
    <location>
        <begin position="1319"/>
        <end position="1329"/>
    </location>
</feature>
<dbReference type="GO" id="GO:0008168">
    <property type="term" value="F:methyltransferase activity"/>
    <property type="evidence" value="ECO:0007669"/>
    <property type="project" value="TreeGrafter"/>
</dbReference>
<dbReference type="EMBL" id="JARJCN010000053">
    <property type="protein sequence ID" value="KAJ7080828.1"/>
    <property type="molecule type" value="Genomic_DNA"/>
</dbReference>
<feature type="region of interest" description="Disordered" evidence="1">
    <location>
        <begin position="1021"/>
        <end position="1082"/>
    </location>
</feature>
<feature type="compositionally biased region" description="Basic and acidic residues" evidence="1">
    <location>
        <begin position="261"/>
        <end position="270"/>
    </location>
</feature>
<organism evidence="3 4">
    <name type="scientific">Mycena belliarum</name>
    <dbReference type="NCBI Taxonomy" id="1033014"/>
    <lineage>
        <taxon>Eukaryota</taxon>
        <taxon>Fungi</taxon>
        <taxon>Dikarya</taxon>
        <taxon>Basidiomycota</taxon>
        <taxon>Agaricomycotina</taxon>
        <taxon>Agaricomycetes</taxon>
        <taxon>Agaricomycetidae</taxon>
        <taxon>Agaricales</taxon>
        <taxon>Marasmiineae</taxon>
        <taxon>Mycenaceae</taxon>
        <taxon>Mycena</taxon>
    </lineage>
</organism>
<feature type="compositionally biased region" description="Low complexity" evidence="1">
    <location>
        <begin position="680"/>
        <end position="696"/>
    </location>
</feature>
<feature type="region of interest" description="Disordered" evidence="1">
    <location>
        <begin position="966"/>
        <end position="985"/>
    </location>
</feature>